<reference evidence="4" key="2">
    <citation type="submission" date="2016-10" db="EMBL/GenBank/DDBJ databases">
        <authorList>
            <person name="Varghese N."/>
            <person name="Submissions S."/>
        </authorList>
    </citation>
    <scope>NUCLEOTIDE SEQUENCE [LARGE SCALE GENOMIC DNA]</scope>
    <source>
        <strain evidence="4">DSM 24204</strain>
    </source>
</reference>
<evidence type="ECO:0000313" key="4">
    <source>
        <dbReference type="Proteomes" id="UP000198883"/>
    </source>
</evidence>
<evidence type="ECO:0000256" key="1">
    <source>
        <dbReference type="SAM" id="MobiDB-lite"/>
    </source>
</evidence>
<sequence length="332" mass="37077">MSLSNKRIQDPILTQLAQGYHNAELVADTLMPVVEIEKEAGKIPQFGRLAFRVRTTVRELHGDSNRLSPEDVGVLSIELKEHDAEYPIDYREDYEANYPLKQYATTVIQDVIALGREVKVAEIAQNPDNYDESNVMRLTDTNRFTNAKSNPLKIIDEGLNVVTSTIGRTPNTCIIASDVWAVLKENKELLERIKYTRTGILTPQIFAELIGVSTVRIGSASQEKDEQLVKIWSNSIVLAYVPEKAKQKKGSIFEPSYGYTVRRENGLVVDTYTEKGGKVEIVRCTDIHEPCLVGKSAGYLILDCIKQAETDTEQGQNSSSSQPKNKATSPKE</sequence>
<dbReference type="GeneID" id="83544248"/>
<dbReference type="InterPro" id="IPR053738">
    <property type="entry name" value="Lambda_capsid_assembly"/>
</dbReference>
<accession>A0A1H7Y3G8</accession>
<reference evidence="3" key="1">
    <citation type="submission" date="2016-10" db="EMBL/GenBank/DDBJ databases">
        <authorList>
            <person name="de Groot N.N."/>
        </authorList>
    </citation>
    <scope>NUCLEOTIDE SEQUENCE [LARGE SCALE GENOMIC DNA]</scope>
    <source>
        <strain evidence="3">DSM 24204</strain>
    </source>
</reference>
<evidence type="ECO:0000313" key="3">
    <source>
        <dbReference type="EMBL" id="SEM40692.1"/>
    </source>
</evidence>
<dbReference type="AlphaFoldDB" id="A0A1H7Y3G8"/>
<gene>
    <name evidence="2" type="ORF">QJT92_07845</name>
    <name evidence="3" type="ORF">SAMN05444853_11619</name>
</gene>
<dbReference type="EMBL" id="FOBN01000016">
    <property type="protein sequence ID" value="SEM40692.1"/>
    <property type="molecule type" value="Genomic_DNA"/>
</dbReference>
<dbReference type="Proteomes" id="UP000198883">
    <property type="component" value="Unassembled WGS sequence"/>
</dbReference>
<dbReference type="Gene3D" id="3.90.1690.10">
    <property type="entry name" value="phage-related protein like domain"/>
    <property type="match status" value="1"/>
</dbReference>
<evidence type="ECO:0000313" key="2">
    <source>
        <dbReference type="EMBL" id="MDP8085829.1"/>
    </source>
</evidence>
<feature type="compositionally biased region" description="Polar residues" evidence="1">
    <location>
        <begin position="313"/>
        <end position="332"/>
    </location>
</feature>
<keyword evidence="5" id="KW-1185">Reference proteome</keyword>
<dbReference type="STRING" id="97481.SAMN05444853_11619"/>
<organism evidence="3 4">
    <name type="scientific">Phocoenobacter skyensis</name>
    <dbReference type="NCBI Taxonomy" id="97481"/>
    <lineage>
        <taxon>Bacteria</taxon>
        <taxon>Pseudomonadati</taxon>
        <taxon>Pseudomonadota</taxon>
        <taxon>Gammaproteobacteria</taxon>
        <taxon>Pasteurellales</taxon>
        <taxon>Pasteurellaceae</taxon>
        <taxon>Phocoenobacter</taxon>
    </lineage>
</organism>
<proteinExistence type="predicted"/>
<reference evidence="2 5" key="3">
    <citation type="journal article" date="2023" name="Front. Microbiol.">
        <title>Phylogeography and host specificity of Pasteurellaceae pathogenic to sea-farmed fish in the north-east Atlantic.</title>
        <authorList>
            <person name="Gulla S."/>
            <person name="Colquhoun D.J."/>
            <person name="Olsen A.B."/>
            <person name="Spilsberg B."/>
            <person name="Lagesen K."/>
            <person name="Aakesson C.P."/>
            <person name="Strom S."/>
            <person name="Manji F."/>
            <person name="Birkbeck T.H."/>
            <person name="Nilsen H.K."/>
        </authorList>
    </citation>
    <scope>NUCLEOTIDE SEQUENCE [LARGE SCALE GENOMIC DNA]</scope>
    <source>
        <strain evidence="2 5">VIO11850</strain>
    </source>
</reference>
<name>A0A1H7Y3G8_9PAST</name>
<dbReference type="Proteomes" id="UP001224812">
    <property type="component" value="Unassembled WGS sequence"/>
</dbReference>
<feature type="region of interest" description="Disordered" evidence="1">
    <location>
        <begin position="311"/>
        <end position="332"/>
    </location>
</feature>
<dbReference type="EMBL" id="JASAVS010000017">
    <property type="protein sequence ID" value="MDP8085829.1"/>
    <property type="molecule type" value="Genomic_DNA"/>
</dbReference>
<protein>
    <submittedName>
        <fullName evidence="2">Inorganic pyrophosphatase</fullName>
    </submittedName>
</protein>
<evidence type="ECO:0000313" key="5">
    <source>
        <dbReference type="Proteomes" id="UP001224812"/>
    </source>
</evidence>
<dbReference type="RefSeq" id="WP_246253130.1">
    <property type="nucleotide sequence ID" value="NZ_CP016180.1"/>
</dbReference>